<evidence type="ECO:0000313" key="3">
    <source>
        <dbReference type="Proteomes" id="UP000044841"/>
    </source>
</evidence>
<name>A0A0K6G7T2_9AGAM</name>
<protein>
    <submittedName>
        <fullName evidence="2">Uncharacterized protein</fullName>
    </submittedName>
</protein>
<organism evidence="2 3">
    <name type="scientific">Rhizoctonia solani</name>
    <dbReference type="NCBI Taxonomy" id="456999"/>
    <lineage>
        <taxon>Eukaryota</taxon>
        <taxon>Fungi</taxon>
        <taxon>Dikarya</taxon>
        <taxon>Basidiomycota</taxon>
        <taxon>Agaricomycotina</taxon>
        <taxon>Agaricomycetes</taxon>
        <taxon>Cantharellales</taxon>
        <taxon>Ceratobasidiaceae</taxon>
        <taxon>Rhizoctonia</taxon>
    </lineage>
</organism>
<sequence length="125" mass="13975">MTHGYLPATMAHDIAGEGDWAYWYAMRFVDRDMMMQYHGEGIGPHSSMLNCEGDSLSDTENERESGGEDVVSDESEGEIKPTEDASQVDLEKISDEDGNISDGADSENSEDYESEDNMEPLQFEY</sequence>
<proteinExistence type="predicted"/>
<accession>A0A0K6G7T2</accession>
<feature type="region of interest" description="Disordered" evidence="1">
    <location>
        <begin position="37"/>
        <end position="125"/>
    </location>
</feature>
<feature type="compositionally biased region" description="Basic and acidic residues" evidence="1">
    <location>
        <begin position="77"/>
        <end position="95"/>
    </location>
</feature>
<dbReference type="Proteomes" id="UP000044841">
    <property type="component" value="Unassembled WGS sequence"/>
</dbReference>
<keyword evidence="3" id="KW-1185">Reference proteome</keyword>
<gene>
    <name evidence="2" type="ORF">RSOLAG22IIIB_11411</name>
</gene>
<dbReference type="AlphaFoldDB" id="A0A0K6G7T2"/>
<evidence type="ECO:0000313" key="2">
    <source>
        <dbReference type="EMBL" id="CUA74682.1"/>
    </source>
</evidence>
<dbReference type="EMBL" id="CYGV01001477">
    <property type="protein sequence ID" value="CUA74682.1"/>
    <property type="molecule type" value="Genomic_DNA"/>
</dbReference>
<reference evidence="2 3" key="1">
    <citation type="submission" date="2015-07" db="EMBL/GenBank/DDBJ databases">
        <authorList>
            <person name="Noorani M."/>
        </authorList>
    </citation>
    <scope>NUCLEOTIDE SEQUENCE [LARGE SCALE GENOMIC DNA]</scope>
    <source>
        <strain evidence="2">BBA 69670</strain>
    </source>
</reference>
<evidence type="ECO:0000256" key="1">
    <source>
        <dbReference type="SAM" id="MobiDB-lite"/>
    </source>
</evidence>
<feature type="compositionally biased region" description="Acidic residues" evidence="1">
    <location>
        <begin position="96"/>
        <end position="118"/>
    </location>
</feature>